<comment type="caution">
    <text evidence="1">The sequence shown here is derived from an EMBL/GenBank/DDBJ whole genome shotgun (WGS) entry which is preliminary data.</text>
</comment>
<dbReference type="Proteomes" id="UP000237682">
    <property type="component" value="Unassembled WGS sequence"/>
</dbReference>
<dbReference type="EMBL" id="PUEJ01000004">
    <property type="protein sequence ID" value="PRH87651.1"/>
    <property type="molecule type" value="Genomic_DNA"/>
</dbReference>
<evidence type="ECO:0000313" key="2">
    <source>
        <dbReference type="Proteomes" id="UP000237682"/>
    </source>
</evidence>
<dbReference type="RefSeq" id="WP_105862580.1">
    <property type="nucleotide sequence ID" value="NZ_PUEJ01000004.1"/>
</dbReference>
<keyword evidence="2" id="KW-1185">Reference proteome</keyword>
<sequence>MEVITSDGVNIGTVDDLGDDQIRLAKNTSPDGVHHFVPLDWVDHVDAQVHLKRKAPEVQAVW</sequence>
<protein>
    <recommendedName>
        <fullName evidence="3">DUF2171 domain-containing protein</fullName>
    </recommendedName>
</protein>
<reference evidence="1 2" key="1">
    <citation type="submission" date="2018-02" db="EMBL/GenBank/DDBJ databases">
        <title>Whole genome sequencing of endophytic bacterium.</title>
        <authorList>
            <person name="Eedara R."/>
            <person name="Podile A.R."/>
        </authorList>
    </citation>
    <scope>NUCLEOTIDE SEQUENCE [LARGE SCALE GENOMIC DNA]</scope>
    <source>
        <strain evidence="1 2">RP1T</strain>
    </source>
</reference>
<dbReference type="InterPro" id="IPR018684">
    <property type="entry name" value="DUF2171"/>
</dbReference>
<dbReference type="Pfam" id="PF09939">
    <property type="entry name" value="DUF2171"/>
    <property type="match status" value="1"/>
</dbReference>
<dbReference type="AlphaFoldDB" id="A0A2S9QE83"/>
<name>A0A2S9QE83_9HYPH</name>
<evidence type="ECO:0000313" key="1">
    <source>
        <dbReference type="EMBL" id="PRH87651.1"/>
    </source>
</evidence>
<organism evidence="1 2">
    <name type="scientific">Labrys okinawensis</name>
    <dbReference type="NCBI Taxonomy" id="346911"/>
    <lineage>
        <taxon>Bacteria</taxon>
        <taxon>Pseudomonadati</taxon>
        <taxon>Pseudomonadota</taxon>
        <taxon>Alphaproteobacteria</taxon>
        <taxon>Hyphomicrobiales</taxon>
        <taxon>Xanthobacteraceae</taxon>
        <taxon>Labrys</taxon>
    </lineage>
</organism>
<proteinExistence type="predicted"/>
<evidence type="ECO:0008006" key="3">
    <source>
        <dbReference type="Google" id="ProtNLM"/>
    </source>
</evidence>
<gene>
    <name evidence="1" type="ORF">C5L14_11815</name>
</gene>
<accession>A0A2S9QE83</accession>